<dbReference type="SMART" id="SM00448">
    <property type="entry name" value="REC"/>
    <property type="match status" value="1"/>
</dbReference>
<dbReference type="FunFam" id="1.10.10.10:FF:000018">
    <property type="entry name" value="DNA-binding response regulator ResD"/>
    <property type="match status" value="1"/>
</dbReference>
<evidence type="ECO:0000256" key="3">
    <source>
        <dbReference type="ARBA" id="ARBA00023012"/>
    </source>
</evidence>
<dbReference type="Pfam" id="PF00072">
    <property type="entry name" value="Response_reg"/>
    <property type="match status" value="1"/>
</dbReference>
<dbReference type="GO" id="GO:0000156">
    <property type="term" value="F:phosphorelay response regulator activity"/>
    <property type="evidence" value="ECO:0007669"/>
    <property type="project" value="TreeGrafter"/>
</dbReference>
<evidence type="ECO:0000256" key="9">
    <source>
        <dbReference type="PROSITE-ProRule" id="PRU01091"/>
    </source>
</evidence>
<name>A0A6P1ZEA4_9BACT</name>
<dbReference type="SMART" id="SM00862">
    <property type="entry name" value="Trans_reg_C"/>
    <property type="match status" value="1"/>
</dbReference>
<keyword evidence="3" id="KW-0902">Two-component regulatory system</keyword>
<dbReference type="FunFam" id="3.40.50.2300:FF:000001">
    <property type="entry name" value="DNA-binding response regulator PhoB"/>
    <property type="match status" value="1"/>
</dbReference>
<dbReference type="Pfam" id="PF00486">
    <property type="entry name" value="Trans_reg_C"/>
    <property type="match status" value="1"/>
</dbReference>
<dbReference type="Gene3D" id="3.40.50.2300">
    <property type="match status" value="1"/>
</dbReference>
<reference evidence="12 15" key="2">
    <citation type="submission" date="2019-04" db="EMBL/GenBank/DDBJ databases">
        <title>Isolation and culture of sulfate reducing bacteria from the cold seep of the South China Sea.</title>
        <authorList>
            <person name="Sun C."/>
            <person name="Liu R."/>
        </authorList>
    </citation>
    <scope>NUCLEOTIDE SEQUENCE [LARGE SCALE GENOMIC DNA]</scope>
    <source>
        <strain evidence="12 15">CS1</strain>
    </source>
</reference>
<keyword evidence="15" id="KW-1185">Reference proteome</keyword>
<dbReference type="Proteomes" id="UP000503251">
    <property type="component" value="Chromosome"/>
</dbReference>
<dbReference type="SUPFAM" id="SSF52172">
    <property type="entry name" value="CheY-like"/>
    <property type="match status" value="1"/>
</dbReference>
<comment type="function">
    <text evidence="7">This protein is a positive regulator for the phosphate regulon. Transcription of this operon is positively regulated by PhoB and PhoR when phosphate is limited.</text>
</comment>
<dbReference type="EMBL" id="QMIF01000008">
    <property type="protein sequence ID" value="TVM32984.1"/>
    <property type="molecule type" value="Genomic_DNA"/>
</dbReference>
<dbReference type="CDD" id="cd00383">
    <property type="entry name" value="trans_reg_C"/>
    <property type="match status" value="1"/>
</dbReference>
<feature type="domain" description="Response regulatory" evidence="10">
    <location>
        <begin position="5"/>
        <end position="121"/>
    </location>
</feature>
<evidence type="ECO:0000313" key="14">
    <source>
        <dbReference type="Proteomes" id="UP000434052"/>
    </source>
</evidence>
<gene>
    <name evidence="13" type="ORF">DQK91_12495</name>
    <name evidence="12" type="ORF">E8L03_06255</name>
</gene>
<dbReference type="Gene3D" id="1.10.10.10">
    <property type="entry name" value="Winged helix-like DNA-binding domain superfamily/Winged helix DNA-binding domain"/>
    <property type="match status" value="1"/>
</dbReference>
<keyword evidence="4" id="KW-0805">Transcription regulation</keyword>
<dbReference type="GO" id="GO:0032993">
    <property type="term" value="C:protein-DNA complex"/>
    <property type="evidence" value="ECO:0007669"/>
    <property type="project" value="TreeGrafter"/>
</dbReference>
<dbReference type="InterPro" id="IPR036388">
    <property type="entry name" value="WH-like_DNA-bd_sf"/>
</dbReference>
<evidence type="ECO:0000256" key="8">
    <source>
        <dbReference type="PROSITE-ProRule" id="PRU00169"/>
    </source>
</evidence>
<evidence type="ECO:0000256" key="5">
    <source>
        <dbReference type="ARBA" id="ARBA00023125"/>
    </source>
</evidence>
<evidence type="ECO:0000256" key="1">
    <source>
        <dbReference type="ARBA" id="ARBA00013332"/>
    </source>
</evidence>
<proteinExistence type="predicted"/>
<evidence type="ECO:0000256" key="7">
    <source>
        <dbReference type="ARBA" id="ARBA00024735"/>
    </source>
</evidence>
<evidence type="ECO:0000313" key="13">
    <source>
        <dbReference type="EMBL" id="TVM32984.1"/>
    </source>
</evidence>
<dbReference type="InterPro" id="IPR011006">
    <property type="entry name" value="CheY-like_superfamily"/>
</dbReference>
<dbReference type="GO" id="GO:0006355">
    <property type="term" value="P:regulation of DNA-templated transcription"/>
    <property type="evidence" value="ECO:0007669"/>
    <property type="project" value="InterPro"/>
</dbReference>
<keyword evidence="5 9" id="KW-0238">DNA-binding</keyword>
<evidence type="ECO:0000313" key="12">
    <source>
        <dbReference type="EMBL" id="QJT08550.1"/>
    </source>
</evidence>
<dbReference type="PROSITE" id="PS50110">
    <property type="entry name" value="RESPONSE_REGULATORY"/>
    <property type="match status" value="1"/>
</dbReference>
<feature type="DNA-binding region" description="OmpR/PhoB-type" evidence="9">
    <location>
        <begin position="131"/>
        <end position="227"/>
    </location>
</feature>
<dbReference type="RefSeq" id="WP_144305710.1">
    <property type="nucleotide sequence ID" value="NZ_CP039543.1"/>
</dbReference>
<organism evidence="13 14">
    <name type="scientific">Oceanidesulfovibrio marinus</name>
    <dbReference type="NCBI Taxonomy" id="370038"/>
    <lineage>
        <taxon>Bacteria</taxon>
        <taxon>Pseudomonadati</taxon>
        <taxon>Thermodesulfobacteriota</taxon>
        <taxon>Desulfovibrionia</taxon>
        <taxon>Desulfovibrionales</taxon>
        <taxon>Desulfovibrionaceae</taxon>
        <taxon>Oceanidesulfovibrio</taxon>
    </lineage>
</organism>
<evidence type="ECO:0000256" key="4">
    <source>
        <dbReference type="ARBA" id="ARBA00023015"/>
    </source>
</evidence>
<dbReference type="SUPFAM" id="SSF46894">
    <property type="entry name" value="C-terminal effector domain of the bipartite response regulators"/>
    <property type="match status" value="1"/>
</dbReference>
<dbReference type="InterPro" id="IPR001867">
    <property type="entry name" value="OmpR/PhoB-type_DNA-bd"/>
</dbReference>
<sequence>MSNDEVLVIEDDEDILQLLTFNLESAGYEVSSAMDGYEGLVEARRRQPGLIILDIMLPSMDGFEICKELKRKQETASIPVIMLTARGEEVDRIVGLELGADDYVIKPFSPRELLLRVKAIMKRIQPGDAQRSKWQKDGLSVDLDAHRVEVDDEEVPLTATEFKLLAELLKRQGRVQTRDQLLNTVWGYEFEGYARTVDTHVRRLRQKLGPYASYVETVRGVGYRFKE</sequence>
<dbReference type="InterPro" id="IPR001789">
    <property type="entry name" value="Sig_transdc_resp-reg_receiver"/>
</dbReference>
<dbReference type="InterPro" id="IPR016032">
    <property type="entry name" value="Sig_transdc_resp-reg_C-effctor"/>
</dbReference>
<reference evidence="13 14" key="1">
    <citation type="submission" date="2018-06" db="EMBL/GenBank/DDBJ databases">
        <title>Complete genome of Desulfovibrio marinus P48SEP.</title>
        <authorList>
            <person name="Crispim J.S."/>
            <person name="Vidigal P.M.P."/>
            <person name="Silva L.C.F."/>
            <person name="Araujo L.C."/>
            <person name="Laguardia C.N."/>
            <person name="Dias R.S."/>
            <person name="Sousa M.P."/>
            <person name="Paula S.O."/>
            <person name="Silva C."/>
        </authorList>
    </citation>
    <scope>NUCLEOTIDE SEQUENCE [LARGE SCALE GENOMIC DNA]</scope>
    <source>
        <strain evidence="13 14">P48SEP</strain>
    </source>
</reference>
<keyword evidence="6" id="KW-0804">Transcription</keyword>
<feature type="modified residue" description="4-aspartylphosphate" evidence="8">
    <location>
        <position position="54"/>
    </location>
</feature>
<dbReference type="EMBL" id="CP039543">
    <property type="protein sequence ID" value="QJT08550.1"/>
    <property type="molecule type" value="Genomic_DNA"/>
</dbReference>
<feature type="domain" description="OmpR/PhoB-type" evidence="11">
    <location>
        <begin position="131"/>
        <end position="227"/>
    </location>
</feature>
<accession>A0A6P1ZEA4</accession>
<dbReference type="OrthoDB" id="368799at2"/>
<dbReference type="GO" id="GO:0005829">
    <property type="term" value="C:cytosol"/>
    <property type="evidence" value="ECO:0007669"/>
    <property type="project" value="TreeGrafter"/>
</dbReference>
<dbReference type="InterPro" id="IPR039420">
    <property type="entry name" value="WalR-like"/>
</dbReference>
<dbReference type="Proteomes" id="UP000434052">
    <property type="component" value="Unassembled WGS sequence"/>
</dbReference>
<evidence type="ECO:0000259" key="11">
    <source>
        <dbReference type="PROSITE" id="PS51755"/>
    </source>
</evidence>
<protein>
    <recommendedName>
        <fullName evidence="1">Phosphate regulon transcriptional regulatory protein PhoB</fullName>
    </recommendedName>
</protein>
<evidence type="ECO:0000256" key="6">
    <source>
        <dbReference type="ARBA" id="ARBA00023163"/>
    </source>
</evidence>
<dbReference type="GO" id="GO:0000976">
    <property type="term" value="F:transcription cis-regulatory region binding"/>
    <property type="evidence" value="ECO:0007669"/>
    <property type="project" value="TreeGrafter"/>
</dbReference>
<evidence type="ECO:0000259" key="10">
    <source>
        <dbReference type="PROSITE" id="PS50110"/>
    </source>
</evidence>
<dbReference type="Gene3D" id="6.10.250.690">
    <property type="match status" value="1"/>
</dbReference>
<evidence type="ECO:0000313" key="15">
    <source>
        <dbReference type="Proteomes" id="UP000503251"/>
    </source>
</evidence>
<keyword evidence="2 8" id="KW-0597">Phosphoprotein</keyword>
<dbReference type="PANTHER" id="PTHR48111">
    <property type="entry name" value="REGULATOR OF RPOS"/>
    <property type="match status" value="1"/>
</dbReference>
<evidence type="ECO:0000256" key="2">
    <source>
        <dbReference type="ARBA" id="ARBA00022553"/>
    </source>
</evidence>
<dbReference type="PROSITE" id="PS51755">
    <property type="entry name" value="OMPR_PHOB"/>
    <property type="match status" value="1"/>
</dbReference>
<dbReference type="AlphaFoldDB" id="A0A6P1ZEA4"/>
<dbReference type="PANTHER" id="PTHR48111:SF21">
    <property type="entry name" value="DNA-BINDING DUAL MASTER TRANSCRIPTIONAL REGULATOR RPAA"/>
    <property type="match status" value="1"/>
</dbReference>